<evidence type="ECO:0000313" key="2">
    <source>
        <dbReference type="Proteomes" id="UP001199355"/>
    </source>
</evidence>
<dbReference type="Proteomes" id="UP001199355">
    <property type="component" value="Unassembled WGS sequence"/>
</dbReference>
<evidence type="ECO:0000313" key="1">
    <source>
        <dbReference type="EMBL" id="MCC2167727.1"/>
    </source>
</evidence>
<protein>
    <submittedName>
        <fullName evidence="1">Uncharacterized protein</fullName>
    </submittedName>
</protein>
<organism evidence="1 2">
    <name type="scientific">Gallintestinimicrobium propionicum</name>
    <dbReference type="NCBI Taxonomy" id="2981770"/>
    <lineage>
        <taxon>Bacteria</taxon>
        <taxon>Bacillati</taxon>
        <taxon>Bacillota</taxon>
        <taxon>Clostridia</taxon>
        <taxon>Lachnospirales</taxon>
        <taxon>Lachnospiraceae</taxon>
        <taxon>Gallintestinimicrobium</taxon>
    </lineage>
</organism>
<comment type="caution">
    <text evidence="1">The sequence shown here is derived from an EMBL/GenBank/DDBJ whole genome shotgun (WGS) entry which is preliminary data.</text>
</comment>
<sequence length="78" mass="9188">MSEKKNSLEEKRILQKKLQWYTLEAEDGEFNATEVEAMLERLDELESLPEKEDGADFSEPKEALKRFYQKYAGENVEN</sequence>
<reference evidence="1 2" key="1">
    <citation type="submission" date="2021-10" db="EMBL/GenBank/DDBJ databases">
        <title>Anaerobic single-cell dispensing facilitates the cultivation of human gut bacteria.</title>
        <authorList>
            <person name="Afrizal A."/>
        </authorList>
    </citation>
    <scope>NUCLEOTIDE SEQUENCE [LARGE SCALE GENOMIC DNA]</scope>
    <source>
        <strain evidence="1 2">CLA-AA-H244</strain>
    </source>
</reference>
<dbReference type="AlphaFoldDB" id="A0AAE3AYA7"/>
<proteinExistence type="predicted"/>
<name>A0AAE3AYA7_9FIRM</name>
<gene>
    <name evidence="1" type="ORF">LKD45_08485</name>
</gene>
<keyword evidence="2" id="KW-1185">Reference proteome</keyword>
<dbReference type="RefSeq" id="WP_262587135.1">
    <property type="nucleotide sequence ID" value="NZ_JAJEQF010000018.1"/>
</dbReference>
<accession>A0AAE3AYA7</accession>
<dbReference type="EMBL" id="JAJEQF010000018">
    <property type="protein sequence ID" value="MCC2167727.1"/>
    <property type="molecule type" value="Genomic_DNA"/>
</dbReference>